<dbReference type="PANTHER" id="PTHR47773">
    <property type="entry name" value="SI:DKEY-9I5.2-RELATED"/>
    <property type="match status" value="1"/>
</dbReference>
<name>A0A9D4D787_DREPO</name>
<dbReference type="EMBL" id="JAIWYP010000011">
    <property type="protein sequence ID" value="KAH3739176.1"/>
    <property type="molecule type" value="Genomic_DNA"/>
</dbReference>
<comment type="caution">
    <text evidence="1">The sequence shown here is derived from an EMBL/GenBank/DDBJ whole genome shotgun (WGS) entry which is preliminary data.</text>
</comment>
<proteinExistence type="predicted"/>
<dbReference type="PANTHER" id="PTHR47773:SF1">
    <property type="entry name" value="C2H2-TYPE DOMAIN-CONTAINING PROTEIN"/>
    <property type="match status" value="1"/>
</dbReference>
<reference evidence="1" key="2">
    <citation type="submission" date="2020-11" db="EMBL/GenBank/DDBJ databases">
        <authorList>
            <person name="McCartney M.A."/>
            <person name="Auch B."/>
            <person name="Kono T."/>
            <person name="Mallez S."/>
            <person name="Becker A."/>
            <person name="Gohl D.M."/>
            <person name="Silverstein K.A.T."/>
            <person name="Koren S."/>
            <person name="Bechman K.B."/>
            <person name="Herman A."/>
            <person name="Abrahante J.E."/>
            <person name="Garbe J."/>
        </authorList>
    </citation>
    <scope>NUCLEOTIDE SEQUENCE</scope>
    <source>
        <strain evidence="1">Duluth1</strain>
        <tissue evidence="1">Whole animal</tissue>
    </source>
</reference>
<accession>A0A9D4D787</accession>
<sequence length="104" mass="11757">MSRCPNRNCAAPPEAFLSRSGYSSTARQVCSEHHYYTLLTEHLLCISCEALRLPQKTARQQDSDDEDTEENQYILAGLQSSYPSESVTSCEEHVPCDHLRQTGY</sequence>
<keyword evidence="2" id="KW-1185">Reference proteome</keyword>
<evidence type="ECO:0000313" key="2">
    <source>
        <dbReference type="Proteomes" id="UP000828390"/>
    </source>
</evidence>
<dbReference type="Proteomes" id="UP000828390">
    <property type="component" value="Unassembled WGS sequence"/>
</dbReference>
<protein>
    <submittedName>
        <fullName evidence="1">Uncharacterized protein</fullName>
    </submittedName>
</protein>
<dbReference type="AlphaFoldDB" id="A0A9D4D787"/>
<gene>
    <name evidence="1" type="ORF">DPMN_045823</name>
</gene>
<organism evidence="1 2">
    <name type="scientific">Dreissena polymorpha</name>
    <name type="common">Zebra mussel</name>
    <name type="synonym">Mytilus polymorpha</name>
    <dbReference type="NCBI Taxonomy" id="45954"/>
    <lineage>
        <taxon>Eukaryota</taxon>
        <taxon>Metazoa</taxon>
        <taxon>Spiralia</taxon>
        <taxon>Lophotrochozoa</taxon>
        <taxon>Mollusca</taxon>
        <taxon>Bivalvia</taxon>
        <taxon>Autobranchia</taxon>
        <taxon>Heteroconchia</taxon>
        <taxon>Euheterodonta</taxon>
        <taxon>Imparidentia</taxon>
        <taxon>Neoheterodontei</taxon>
        <taxon>Myida</taxon>
        <taxon>Dreissenoidea</taxon>
        <taxon>Dreissenidae</taxon>
        <taxon>Dreissena</taxon>
    </lineage>
</organism>
<reference evidence="1" key="1">
    <citation type="journal article" date="2019" name="bioRxiv">
        <title>The Genome of the Zebra Mussel, Dreissena polymorpha: A Resource for Invasive Species Research.</title>
        <authorList>
            <person name="McCartney M.A."/>
            <person name="Auch B."/>
            <person name="Kono T."/>
            <person name="Mallez S."/>
            <person name="Zhang Y."/>
            <person name="Obille A."/>
            <person name="Becker A."/>
            <person name="Abrahante J.E."/>
            <person name="Garbe J."/>
            <person name="Badalamenti J.P."/>
            <person name="Herman A."/>
            <person name="Mangelson H."/>
            <person name="Liachko I."/>
            <person name="Sullivan S."/>
            <person name="Sone E.D."/>
            <person name="Koren S."/>
            <person name="Silverstein K.A.T."/>
            <person name="Beckman K.B."/>
            <person name="Gohl D.M."/>
        </authorList>
    </citation>
    <scope>NUCLEOTIDE SEQUENCE</scope>
    <source>
        <strain evidence="1">Duluth1</strain>
        <tissue evidence="1">Whole animal</tissue>
    </source>
</reference>
<evidence type="ECO:0000313" key="1">
    <source>
        <dbReference type="EMBL" id="KAH3739176.1"/>
    </source>
</evidence>